<dbReference type="EMBL" id="JASCZI010000112">
    <property type="protein sequence ID" value="MED6108891.1"/>
    <property type="molecule type" value="Genomic_DNA"/>
</dbReference>
<protein>
    <submittedName>
        <fullName evidence="2">Uncharacterized protein</fullName>
    </submittedName>
</protein>
<organism evidence="2 3">
    <name type="scientific">Stylosanthes scabra</name>
    <dbReference type="NCBI Taxonomy" id="79078"/>
    <lineage>
        <taxon>Eukaryota</taxon>
        <taxon>Viridiplantae</taxon>
        <taxon>Streptophyta</taxon>
        <taxon>Embryophyta</taxon>
        <taxon>Tracheophyta</taxon>
        <taxon>Spermatophyta</taxon>
        <taxon>Magnoliopsida</taxon>
        <taxon>eudicotyledons</taxon>
        <taxon>Gunneridae</taxon>
        <taxon>Pentapetalae</taxon>
        <taxon>rosids</taxon>
        <taxon>fabids</taxon>
        <taxon>Fabales</taxon>
        <taxon>Fabaceae</taxon>
        <taxon>Papilionoideae</taxon>
        <taxon>50 kb inversion clade</taxon>
        <taxon>dalbergioids sensu lato</taxon>
        <taxon>Dalbergieae</taxon>
        <taxon>Pterocarpus clade</taxon>
        <taxon>Stylosanthes</taxon>
    </lineage>
</organism>
<evidence type="ECO:0000256" key="1">
    <source>
        <dbReference type="SAM" id="MobiDB-lite"/>
    </source>
</evidence>
<evidence type="ECO:0000313" key="3">
    <source>
        <dbReference type="Proteomes" id="UP001341840"/>
    </source>
</evidence>
<gene>
    <name evidence="2" type="ORF">PIB30_028352</name>
</gene>
<feature type="non-terminal residue" evidence="2">
    <location>
        <position position="120"/>
    </location>
</feature>
<feature type="region of interest" description="Disordered" evidence="1">
    <location>
        <begin position="1"/>
        <end position="21"/>
    </location>
</feature>
<proteinExistence type="predicted"/>
<sequence length="120" mass="13032">MSHISKVLKTGPDRPVEPVGLRTGTLTDSVWYVKPPICKPPKKRRIGRELDGWTGPGPGRADKATKSLTTNSTSRRRPPFAVVDGVFLDSLPLLLILASEPLHSHRARTTATTAVCSPLQ</sequence>
<accession>A0ABU6QAV9</accession>
<reference evidence="2 3" key="1">
    <citation type="journal article" date="2023" name="Plants (Basel)">
        <title>Bridging the Gap: Combining Genomics and Transcriptomics Approaches to Understand Stylosanthes scabra, an Orphan Legume from the Brazilian Caatinga.</title>
        <authorList>
            <person name="Ferreira-Neto J.R.C."/>
            <person name="da Silva M.D."/>
            <person name="Binneck E."/>
            <person name="de Melo N.F."/>
            <person name="da Silva R.H."/>
            <person name="de Melo A.L.T.M."/>
            <person name="Pandolfi V."/>
            <person name="Bustamante F.O."/>
            <person name="Brasileiro-Vidal A.C."/>
            <person name="Benko-Iseppon A.M."/>
        </authorList>
    </citation>
    <scope>NUCLEOTIDE SEQUENCE [LARGE SCALE GENOMIC DNA]</scope>
    <source>
        <tissue evidence="2">Leaves</tissue>
    </source>
</reference>
<dbReference type="Proteomes" id="UP001341840">
    <property type="component" value="Unassembled WGS sequence"/>
</dbReference>
<name>A0ABU6QAV9_9FABA</name>
<evidence type="ECO:0000313" key="2">
    <source>
        <dbReference type="EMBL" id="MED6108891.1"/>
    </source>
</evidence>
<keyword evidence="3" id="KW-1185">Reference proteome</keyword>
<feature type="region of interest" description="Disordered" evidence="1">
    <location>
        <begin position="41"/>
        <end position="76"/>
    </location>
</feature>
<comment type="caution">
    <text evidence="2">The sequence shown here is derived from an EMBL/GenBank/DDBJ whole genome shotgun (WGS) entry which is preliminary data.</text>
</comment>